<evidence type="ECO:0000313" key="3">
    <source>
        <dbReference type="EMBL" id="CEK80108.1"/>
    </source>
</evidence>
<dbReference type="EMBL" id="HACG01033243">
    <property type="protein sequence ID" value="CEK80108.1"/>
    <property type="molecule type" value="Transcribed_RNA"/>
</dbReference>
<feature type="non-terminal residue" evidence="3">
    <location>
        <position position="1"/>
    </location>
</feature>
<evidence type="ECO:0000256" key="1">
    <source>
        <dbReference type="SAM" id="MobiDB-lite"/>
    </source>
</evidence>
<name>A0A0B7AH35_9EUPU</name>
<gene>
    <name evidence="3" type="primary">ORF119183</name>
    <name evidence="2" type="synonym">ORF119167</name>
</gene>
<accession>A0A0B7AH35</accession>
<feature type="region of interest" description="Disordered" evidence="1">
    <location>
        <begin position="1"/>
        <end position="52"/>
    </location>
</feature>
<dbReference type="AlphaFoldDB" id="A0A0B7AH35"/>
<proteinExistence type="predicted"/>
<organism evidence="3">
    <name type="scientific">Arion vulgaris</name>
    <dbReference type="NCBI Taxonomy" id="1028688"/>
    <lineage>
        <taxon>Eukaryota</taxon>
        <taxon>Metazoa</taxon>
        <taxon>Spiralia</taxon>
        <taxon>Lophotrochozoa</taxon>
        <taxon>Mollusca</taxon>
        <taxon>Gastropoda</taxon>
        <taxon>Heterobranchia</taxon>
        <taxon>Euthyneura</taxon>
        <taxon>Panpulmonata</taxon>
        <taxon>Eupulmonata</taxon>
        <taxon>Stylommatophora</taxon>
        <taxon>Helicina</taxon>
        <taxon>Arionoidea</taxon>
        <taxon>Arionidae</taxon>
        <taxon>Arion</taxon>
    </lineage>
</organism>
<reference evidence="3" key="1">
    <citation type="submission" date="2014-12" db="EMBL/GenBank/DDBJ databases">
        <title>Insight into the proteome of Arion vulgaris.</title>
        <authorList>
            <person name="Aradska J."/>
            <person name="Bulat T."/>
            <person name="Smidak R."/>
            <person name="Sarate P."/>
            <person name="Gangsoo J."/>
            <person name="Sialana F."/>
            <person name="Bilban M."/>
            <person name="Lubec G."/>
        </authorList>
    </citation>
    <scope>NUCLEOTIDE SEQUENCE</scope>
    <source>
        <tissue evidence="3">Skin</tissue>
    </source>
</reference>
<protein>
    <submittedName>
        <fullName evidence="3">Uncharacterized protein</fullName>
    </submittedName>
</protein>
<evidence type="ECO:0000313" key="2">
    <source>
        <dbReference type="EMBL" id="CEK80106.1"/>
    </source>
</evidence>
<feature type="compositionally biased region" description="Basic and acidic residues" evidence="1">
    <location>
        <begin position="12"/>
        <end position="23"/>
    </location>
</feature>
<sequence>HMAQSLLAEIPTCREHCTKHEPHSSSNYPSDLMKKLQVSQSRFEPTNRLTGK</sequence>
<feature type="compositionally biased region" description="Polar residues" evidence="1">
    <location>
        <begin position="37"/>
        <end position="52"/>
    </location>
</feature>
<dbReference type="EMBL" id="HACG01033241">
    <property type="protein sequence ID" value="CEK80106.1"/>
    <property type="molecule type" value="Transcribed_RNA"/>
</dbReference>